<feature type="non-terminal residue" evidence="4">
    <location>
        <position position="57"/>
    </location>
</feature>
<evidence type="ECO:0000259" key="3">
    <source>
        <dbReference type="PROSITE" id="PS50915"/>
    </source>
</evidence>
<proteinExistence type="inferred from homology"/>
<evidence type="ECO:0000256" key="2">
    <source>
        <dbReference type="ARBA" id="ARBA00022737"/>
    </source>
</evidence>
<accession>A0A401TEY4</accession>
<dbReference type="STRING" id="137246.A0A401TEY4"/>
<feature type="domain" description="Beta/gamma crystallin 'Greek key'" evidence="3">
    <location>
        <begin position="16"/>
        <end position="55"/>
    </location>
</feature>
<keyword evidence="5" id="KW-1185">Reference proteome</keyword>
<dbReference type="SUPFAM" id="SSF49695">
    <property type="entry name" value="gamma-Crystallin-like"/>
    <property type="match status" value="1"/>
</dbReference>
<comment type="caution">
    <text evidence="4">The sequence shown here is derived from an EMBL/GenBank/DDBJ whole genome shotgun (WGS) entry which is preliminary data.</text>
</comment>
<dbReference type="InterPro" id="IPR001064">
    <property type="entry name" value="Beta/gamma_crystallin"/>
</dbReference>
<dbReference type="AlphaFoldDB" id="A0A401TEY4"/>
<dbReference type="Gene3D" id="2.60.20.10">
    <property type="entry name" value="Crystallins"/>
    <property type="match status" value="1"/>
</dbReference>
<reference evidence="4 5" key="1">
    <citation type="journal article" date="2018" name="Nat. Ecol. Evol.">
        <title>Shark genomes provide insights into elasmobranch evolution and the origin of vertebrates.</title>
        <authorList>
            <person name="Hara Y"/>
            <person name="Yamaguchi K"/>
            <person name="Onimaru K"/>
            <person name="Kadota M"/>
            <person name="Koyanagi M"/>
            <person name="Keeley SD"/>
            <person name="Tatsumi K"/>
            <person name="Tanaka K"/>
            <person name="Motone F"/>
            <person name="Kageyama Y"/>
            <person name="Nozu R"/>
            <person name="Adachi N"/>
            <person name="Nishimura O"/>
            <person name="Nakagawa R"/>
            <person name="Tanegashima C"/>
            <person name="Kiyatake I"/>
            <person name="Matsumoto R"/>
            <person name="Murakumo K"/>
            <person name="Nishida K"/>
            <person name="Terakita A"/>
            <person name="Kuratani S"/>
            <person name="Sato K"/>
            <person name="Hyodo S Kuraku.S."/>
        </authorList>
    </citation>
    <scope>NUCLEOTIDE SEQUENCE [LARGE SCALE GENOMIC DNA]</scope>
</reference>
<gene>
    <name evidence="4" type="ORF">chiPu_0025207</name>
</gene>
<dbReference type="InterPro" id="IPR011024">
    <property type="entry name" value="G_crystallin-like"/>
</dbReference>
<dbReference type="PROSITE" id="PS50915">
    <property type="entry name" value="CRYSTALLIN_BETA_GAMMA"/>
    <property type="match status" value="1"/>
</dbReference>
<dbReference type="Proteomes" id="UP000287033">
    <property type="component" value="Unassembled WGS sequence"/>
</dbReference>
<protein>
    <recommendedName>
        <fullName evidence="3">Beta/gamma crystallin 'Greek key' domain-containing protein</fullName>
    </recommendedName>
</protein>
<keyword evidence="2" id="KW-0677">Repeat</keyword>
<evidence type="ECO:0000313" key="4">
    <source>
        <dbReference type="EMBL" id="GCC41188.1"/>
    </source>
</evidence>
<evidence type="ECO:0000313" key="5">
    <source>
        <dbReference type="Proteomes" id="UP000287033"/>
    </source>
</evidence>
<dbReference type="EMBL" id="BEZZ01054117">
    <property type="protein sequence ID" value="GCC41188.1"/>
    <property type="molecule type" value="Genomic_DNA"/>
</dbReference>
<name>A0A401TEY4_CHIPU</name>
<organism evidence="4 5">
    <name type="scientific">Chiloscyllium punctatum</name>
    <name type="common">Brownbanded bambooshark</name>
    <name type="synonym">Hemiscyllium punctatum</name>
    <dbReference type="NCBI Taxonomy" id="137246"/>
    <lineage>
        <taxon>Eukaryota</taxon>
        <taxon>Metazoa</taxon>
        <taxon>Chordata</taxon>
        <taxon>Craniata</taxon>
        <taxon>Vertebrata</taxon>
        <taxon>Chondrichthyes</taxon>
        <taxon>Elasmobranchii</taxon>
        <taxon>Galeomorphii</taxon>
        <taxon>Galeoidea</taxon>
        <taxon>Orectolobiformes</taxon>
        <taxon>Hemiscylliidae</taxon>
        <taxon>Chiloscyllium</taxon>
    </lineage>
</organism>
<dbReference type="OrthoDB" id="5411518at2759"/>
<sequence>MQTVTTPLNQGYPGYWKIVVWERENFQGRRQEFTSECCNITQCGFDNVRSIQVESGA</sequence>
<dbReference type="Pfam" id="PF00030">
    <property type="entry name" value="Crystall"/>
    <property type="match status" value="1"/>
</dbReference>
<evidence type="ECO:0000256" key="1">
    <source>
        <dbReference type="ARBA" id="ARBA00009646"/>
    </source>
</evidence>
<comment type="similarity">
    <text evidence="1">Belongs to the beta/gamma-crystallin family.</text>
</comment>